<feature type="compositionally biased region" description="Basic and acidic residues" evidence="1">
    <location>
        <begin position="1"/>
        <end position="15"/>
    </location>
</feature>
<reference evidence="2" key="1">
    <citation type="journal article" date="2007" name="PLoS ONE">
        <title>The first genome sequence of an elite grapevine cultivar (Pinot noir Vitis vinifera L.): coping with a highly heterozygous genome.</title>
        <authorList>
            <person name="Velasco R."/>
            <person name="Zharkikh A."/>
            <person name="Troggio M."/>
            <person name="Cartwright D.A."/>
            <person name="Cestaro A."/>
            <person name="Pruss D."/>
            <person name="Pindo M."/>
            <person name="FitzGerald L.M."/>
            <person name="Vezzulli S."/>
            <person name="Reid J."/>
            <person name="Malacarne G."/>
            <person name="Iliev D."/>
            <person name="Coppola G."/>
            <person name="Wardell B."/>
            <person name="Micheletti D."/>
            <person name="Macalma T."/>
            <person name="Facci M."/>
            <person name="Mitchell J.T."/>
            <person name="Perazzolli M."/>
            <person name="Eldredge G."/>
            <person name="Gatto P."/>
            <person name="Oyzerski R."/>
            <person name="Moretto M."/>
            <person name="Gutin N."/>
            <person name="Stefanini M."/>
            <person name="Chen Y."/>
            <person name="Segala C."/>
            <person name="Davenport C."/>
            <person name="Dematte L."/>
            <person name="Mraz A."/>
            <person name="Battilana J."/>
            <person name="Stormo K."/>
            <person name="Costa F."/>
            <person name="Tao Q."/>
            <person name="Si-Ammour A."/>
            <person name="Harkins T."/>
            <person name="Lackey A."/>
            <person name="Perbost C."/>
            <person name="Taillon B."/>
            <person name="Stella A."/>
            <person name="Solovyev V."/>
            <person name="Fawcett J.A."/>
            <person name="Sterck L."/>
            <person name="Vandepoele K."/>
            <person name="Grando S.M."/>
            <person name="Toppo S."/>
            <person name="Moser C."/>
            <person name="Lanchbury J."/>
            <person name="Bogden R."/>
            <person name="Skolnick M."/>
            <person name="Sgaramella V."/>
            <person name="Bhatnagar S.K."/>
            <person name="Fontana P."/>
            <person name="Gutin A."/>
            <person name="Van de Peer Y."/>
            <person name="Salamini F."/>
            <person name="Viola R."/>
        </authorList>
    </citation>
    <scope>NUCLEOTIDE SEQUENCE</scope>
</reference>
<dbReference type="PANTHER" id="PTHR31549:SF191">
    <property type="entry name" value="DUF247 DOMAIN PROTEIN"/>
    <property type="match status" value="1"/>
</dbReference>
<dbReference type="InterPro" id="IPR004158">
    <property type="entry name" value="DUF247_pln"/>
</dbReference>
<evidence type="ECO:0000256" key="1">
    <source>
        <dbReference type="SAM" id="MobiDB-lite"/>
    </source>
</evidence>
<gene>
    <name evidence="2" type="ORF">VITISV_026481</name>
</gene>
<dbReference type="EMBL" id="AM444345">
    <property type="protein sequence ID" value="CAN78589.1"/>
    <property type="molecule type" value="Genomic_DNA"/>
</dbReference>
<accession>A5B2I9</accession>
<organism evidence="2">
    <name type="scientific">Vitis vinifera</name>
    <name type="common">Grape</name>
    <dbReference type="NCBI Taxonomy" id="29760"/>
    <lineage>
        <taxon>Eukaryota</taxon>
        <taxon>Viridiplantae</taxon>
        <taxon>Streptophyta</taxon>
        <taxon>Embryophyta</taxon>
        <taxon>Tracheophyta</taxon>
        <taxon>Spermatophyta</taxon>
        <taxon>Magnoliopsida</taxon>
        <taxon>eudicotyledons</taxon>
        <taxon>Gunneridae</taxon>
        <taxon>Pentapetalae</taxon>
        <taxon>rosids</taxon>
        <taxon>Vitales</taxon>
        <taxon>Vitaceae</taxon>
        <taxon>Viteae</taxon>
        <taxon>Vitis</taxon>
    </lineage>
</organism>
<protein>
    <submittedName>
        <fullName evidence="2">Uncharacterized protein</fullName>
    </submittedName>
</protein>
<evidence type="ECO:0000313" key="2">
    <source>
        <dbReference type="EMBL" id="CAN78589.1"/>
    </source>
</evidence>
<feature type="region of interest" description="Disordered" evidence="1">
    <location>
        <begin position="1"/>
        <end position="98"/>
    </location>
</feature>
<dbReference type="ExpressionAtlas" id="A5B2I9">
    <property type="expression patterns" value="baseline"/>
</dbReference>
<dbReference type="Pfam" id="PF03140">
    <property type="entry name" value="DUF247"/>
    <property type="match status" value="1"/>
</dbReference>
<proteinExistence type="predicted"/>
<sequence>MEGQQERRNVGEKEGGQPSRNSGQTGPEPKEHRIDIVEISPKVKNWIESQKNAEERTQSQTQWPGTPKVPHMLRGTQDFNKSTNRGPEGTSEKEVEELDEEPSHFLDLLRSALLGGSKKIRKQEAQGFCCPDWPSFRHIKELKAAGIHLKRSRTSFLTDISFKSCFFCGYLKLPQIIIDDFTKPKVLNIVAYEMCQGGPYDYAVTYYMCFLYDIIDHADDVKELRSKHILSNLLGSDEDVAQLFNEISNDLVDPEAYKDVKDRIQEHYNKRMNTWIASRPFQYSMDYHRFHCCCFDTISYQGSDLLHSFL</sequence>
<name>A5B2I9_VITVI</name>
<dbReference type="PANTHER" id="PTHR31549">
    <property type="entry name" value="PROTEIN, PUTATIVE (DUF247)-RELATED-RELATED"/>
    <property type="match status" value="1"/>
</dbReference>
<dbReference type="AlphaFoldDB" id="A5B2I9"/>